<gene>
    <name evidence="8" type="ORF">KGQ19_27980</name>
</gene>
<dbReference type="PANTHER" id="PTHR10183:SF379">
    <property type="entry name" value="CALPAIN-5"/>
    <property type="match status" value="1"/>
</dbReference>
<dbReference type="Pfam" id="PF00648">
    <property type="entry name" value="Peptidase_C2"/>
    <property type="match status" value="1"/>
</dbReference>
<feature type="active site" evidence="5">
    <location>
        <position position="527"/>
    </location>
</feature>
<evidence type="ECO:0000256" key="6">
    <source>
        <dbReference type="SAM" id="MobiDB-lite"/>
    </source>
</evidence>
<protein>
    <recommendedName>
        <fullName evidence="7">Calpain catalytic domain-containing protein</fullName>
    </recommendedName>
</protein>
<evidence type="ECO:0000256" key="2">
    <source>
        <dbReference type="ARBA" id="ARBA00022670"/>
    </source>
</evidence>
<sequence length="565" mass="61053">MREPTPGNGTTTLPSYNPWPEEPSDYDGIAARLTDRENQSNQVRAGILGLIDDPALNQWLGASGDAFRQTLDPVPNLLAQMIYAYGTSADAVRSFAGQIRTGKDAFAKLQADLQAQAIKDPTKIDTPFTGLRIQLSTAAENATTSHDNAMKACDGVIQAAESDLRQVARALSDSRYANFNSTFVGNGGQLSDLGGLEYLGNDVKPSTVDPQKIIDAIAWLNQHLNDSTAGPMPGVPGLPLGGLEAYAKLSGMTPAEVDALLAMMTPQERQALDAAIGREGSNDNRVQWANLLLADSSQSTIALVQQDMPSVEPDWHTQYIGSGLHWEQQNGPLFGPNGVDIEHDLQQGDDGDCWFLSSAAAIAERDPNFFQSRIIQNPNGTYTVTFYNNGQPTHVTVDGRLPVYDNGNGTAYAHPTNTQWVAIYEKAFAQYKGGYGNIDGGWGDQGLHELTGQATQRIDPDDSSLGQISQMIHSGRAVTTGTRKDSGFLWWSGDGEYIDNGKLVSGHEYSVESVNMNSHPPTITLLNPWGVGAQNDHNQSIGKVTLTEGEWQTYCREIGVTTVRP</sequence>
<dbReference type="EMBL" id="JAAFYZ010000112">
    <property type="protein sequence ID" value="MBS2550717.1"/>
    <property type="molecule type" value="Genomic_DNA"/>
</dbReference>
<evidence type="ECO:0000313" key="9">
    <source>
        <dbReference type="Proteomes" id="UP000730482"/>
    </source>
</evidence>
<comment type="caution">
    <text evidence="8">The sequence shown here is derived from an EMBL/GenBank/DDBJ whole genome shotgun (WGS) entry which is preliminary data.</text>
</comment>
<name>A0ABS5KXD5_9ACTN</name>
<dbReference type="InterPro" id="IPR001300">
    <property type="entry name" value="Peptidase_C2_calpain_cat"/>
</dbReference>
<proteinExistence type="inferred from homology"/>
<evidence type="ECO:0000256" key="1">
    <source>
        <dbReference type="ARBA" id="ARBA00007623"/>
    </source>
</evidence>
<evidence type="ECO:0000259" key="7">
    <source>
        <dbReference type="PROSITE" id="PS50203"/>
    </source>
</evidence>
<feature type="active site" evidence="5">
    <location>
        <position position="353"/>
    </location>
</feature>
<dbReference type="Proteomes" id="UP000730482">
    <property type="component" value="Unassembled WGS sequence"/>
</dbReference>
<keyword evidence="9" id="KW-1185">Reference proteome</keyword>
<evidence type="ECO:0000313" key="8">
    <source>
        <dbReference type="EMBL" id="MBS2550717.1"/>
    </source>
</evidence>
<feature type="region of interest" description="Disordered" evidence="6">
    <location>
        <begin position="1"/>
        <end position="26"/>
    </location>
</feature>
<evidence type="ECO:0000256" key="3">
    <source>
        <dbReference type="ARBA" id="ARBA00022801"/>
    </source>
</evidence>
<feature type="active site" evidence="5">
    <location>
        <position position="507"/>
    </location>
</feature>
<dbReference type="InterPro" id="IPR022684">
    <property type="entry name" value="Calpain_cysteine_protease"/>
</dbReference>
<dbReference type="RefSeq" id="WP_212014084.1">
    <property type="nucleotide sequence ID" value="NZ_JAAFYZ010000112.1"/>
</dbReference>
<accession>A0ABS5KXD5</accession>
<comment type="similarity">
    <text evidence="1">Belongs to the peptidase C2 family.</text>
</comment>
<keyword evidence="2 5" id="KW-0645">Protease</keyword>
<keyword evidence="3 5" id="KW-0378">Hydrolase</keyword>
<dbReference type="PRINTS" id="PR00704">
    <property type="entry name" value="CALPAIN"/>
</dbReference>
<evidence type="ECO:0000256" key="4">
    <source>
        <dbReference type="ARBA" id="ARBA00022807"/>
    </source>
</evidence>
<feature type="domain" description="Calpain catalytic" evidence="7">
    <location>
        <begin position="344"/>
        <end position="565"/>
    </location>
</feature>
<dbReference type="SMART" id="SM00230">
    <property type="entry name" value="CysPc"/>
    <property type="match status" value="1"/>
</dbReference>
<dbReference type="InterPro" id="IPR038765">
    <property type="entry name" value="Papain-like_cys_pep_sf"/>
</dbReference>
<dbReference type="PANTHER" id="PTHR10183">
    <property type="entry name" value="CALPAIN"/>
    <property type="match status" value="1"/>
</dbReference>
<evidence type="ECO:0000256" key="5">
    <source>
        <dbReference type="PROSITE-ProRule" id="PRU00239"/>
    </source>
</evidence>
<dbReference type="PROSITE" id="PS50203">
    <property type="entry name" value="CALPAIN_CAT"/>
    <property type="match status" value="1"/>
</dbReference>
<keyword evidence="4 5" id="KW-0788">Thiol protease</keyword>
<reference evidence="8 9" key="1">
    <citation type="submission" date="2020-02" db="EMBL/GenBank/DDBJ databases">
        <title>Acidophilic actinobacteria isolated from forest soil.</title>
        <authorList>
            <person name="Golinska P."/>
        </authorList>
    </citation>
    <scope>NUCLEOTIDE SEQUENCE [LARGE SCALE GENOMIC DNA]</scope>
    <source>
        <strain evidence="8 9">NL8</strain>
    </source>
</reference>
<dbReference type="SUPFAM" id="SSF54001">
    <property type="entry name" value="Cysteine proteinases"/>
    <property type="match status" value="1"/>
</dbReference>
<organism evidence="8 9">
    <name type="scientific">Catenulispora pinistramenti</name>
    <dbReference type="NCBI Taxonomy" id="2705254"/>
    <lineage>
        <taxon>Bacteria</taxon>
        <taxon>Bacillati</taxon>
        <taxon>Actinomycetota</taxon>
        <taxon>Actinomycetes</taxon>
        <taxon>Catenulisporales</taxon>
        <taxon>Catenulisporaceae</taxon>
        <taxon>Catenulispora</taxon>
    </lineage>
</organism>